<name>A0ABM1B9F3_LIMPO</name>
<evidence type="ECO:0000313" key="2">
    <source>
        <dbReference type="RefSeq" id="XP_013777510.1"/>
    </source>
</evidence>
<dbReference type="Proteomes" id="UP000694941">
    <property type="component" value="Unplaced"/>
</dbReference>
<protein>
    <submittedName>
        <fullName evidence="2">Protein ZBED8-like</fullName>
    </submittedName>
</protein>
<dbReference type="PANTHER" id="PTHR45913">
    <property type="entry name" value="EPM2A-INTERACTING PROTEIN 1"/>
    <property type="match status" value="1"/>
</dbReference>
<gene>
    <name evidence="2" type="primary">LOC106462158</name>
</gene>
<sequence>MNIVGSICTDGAPAMLGNRSGFAALMKREIPEVRVTHCLLHRYALAEMTLPKSLQDVLSTCVKIVHVIRGCFVCENMDSEHTVHTEVRWLSRGRVLQYIFQLREEIKTFFKGSKVGSLFFT</sequence>
<keyword evidence="1" id="KW-1185">Reference proteome</keyword>
<evidence type="ECO:0000313" key="1">
    <source>
        <dbReference type="Proteomes" id="UP000694941"/>
    </source>
</evidence>
<organism evidence="1 2">
    <name type="scientific">Limulus polyphemus</name>
    <name type="common">Atlantic horseshoe crab</name>
    <dbReference type="NCBI Taxonomy" id="6850"/>
    <lineage>
        <taxon>Eukaryota</taxon>
        <taxon>Metazoa</taxon>
        <taxon>Ecdysozoa</taxon>
        <taxon>Arthropoda</taxon>
        <taxon>Chelicerata</taxon>
        <taxon>Merostomata</taxon>
        <taxon>Xiphosura</taxon>
        <taxon>Limulidae</taxon>
        <taxon>Limulus</taxon>
    </lineage>
</organism>
<reference evidence="2" key="1">
    <citation type="submission" date="2025-08" db="UniProtKB">
        <authorList>
            <consortium name="RefSeq"/>
        </authorList>
    </citation>
    <scope>IDENTIFICATION</scope>
    <source>
        <tissue evidence="2">Muscle</tissue>
    </source>
</reference>
<dbReference type="PANTHER" id="PTHR45913:SF19">
    <property type="entry name" value="LOW QUALITY PROTEIN: ZINC FINGER BED DOMAIN-CONTAINING PROTEIN 5-LIKE"/>
    <property type="match status" value="1"/>
</dbReference>
<dbReference type="GeneID" id="106462158"/>
<accession>A0ABM1B9F3</accession>
<dbReference type="RefSeq" id="XP_013777510.1">
    <property type="nucleotide sequence ID" value="XM_013922056.1"/>
</dbReference>
<proteinExistence type="predicted"/>